<name>A0A3B5Z2C6_WHEAT</name>
<dbReference type="Gramene" id="TraesARI1B03G00347250.1">
    <property type="protein sequence ID" value="TraesARI1B03G00347250.1"/>
    <property type="gene ID" value="TraesARI1B03G00347250"/>
</dbReference>
<dbReference type="PANTHER" id="PTHR31589">
    <property type="entry name" value="PROTEIN, PUTATIVE (DUF239)-RELATED-RELATED"/>
    <property type="match status" value="1"/>
</dbReference>
<dbReference type="Gramene" id="TraesROB_scaffold_014201_01G000100.1">
    <property type="protein sequence ID" value="TraesROB_scaffold_014201_01G000100.1"/>
    <property type="gene ID" value="TraesROB_scaffold_014201_01G000100"/>
</dbReference>
<dbReference type="Pfam" id="PF03080">
    <property type="entry name" value="Neprosin"/>
    <property type="match status" value="1"/>
</dbReference>
<dbReference type="RefSeq" id="XP_044372785.1">
    <property type="nucleotide sequence ID" value="XM_044516850.1"/>
</dbReference>
<dbReference type="OrthoDB" id="581543at2759"/>
<dbReference type="EnsemblPlants" id="TraesCS1B02G327700.1">
    <property type="protein sequence ID" value="TraesCS1B02G327700.1"/>
    <property type="gene ID" value="TraesCS1B02G327700"/>
</dbReference>
<proteinExistence type="predicted"/>
<keyword evidence="4" id="KW-1185">Reference proteome</keyword>
<feature type="domain" description="Neprosin PEP catalytic" evidence="2">
    <location>
        <begin position="50"/>
        <end position="302"/>
    </location>
</feature>
<evidence type="ECO:0000313" key="4">
    <source>
        <dbReference type="Proteomes" id="UP000019116"/>
    </source>
</evidence>
<dbReference type="PANTHER" id="PTHR31589:SF244">
    <property type="entry name" value="OS06G0670633 PROTEIN"/>
    <property type="match status" value="1"/>
</dbReference>
<reference evidence="3" key="1">
    <citation type="submission" date="2018-08" db="EMBL/GenBank/DDBJ databases">
        <authorList>
            <person name="Rossello M."/>
        </authorList>
    </citation>
    <scope>NUCLEOTIDE SEQUENCE [LARGE SCALE GENOMIC DNA]</scope>
    <source>
        <strain evidence="3">cv. Chinese Spring</strain>
    </source>
</reference>
<evidence type="ECO:0000256" key="1">
    <source>
        <dbReference type="SAM" id="SignalP"/>
    </source>
</evidence>
<organism evidence="3">
    <name type="scientific">Triticum aestivum</name>
    <name type="common">Wheat</name>
    <dbReference type="NCBI Taxonomy" id="4565"/>
    <lineage>
        <taxon>Eukaryota</taxon>
        <taxon>Viridiplantae</taxon>
        <taxon>Streptophyta</taxon>
        <taxon>Embryophyta</taxon>
        <taxon>Tracheophyta</taxon>
        <taxon>Spermatophyta</taxon>
        <taxon>Magnoliopsida</taxon>
        <taxon>Liliopsida</taxon>
        <taxon>Poales</taxon>
        <taxon>Poaceae</taxon>
        <taxon>BOP clade</taxon>
        <taxon>Pooideae</taxon>
        <taxon>Triticodae</taxon>
        <taxon>Triticeae</taxon>
        <taxon>Triticinae</taxon>
        <taxon>Triticum</taxon>
    </lineage>
</organism>
<dbReference type="Gramene" id="TraesCS1B02G327700.1">
    <property type="protein sequence ID" value="TraesCS1B02G327700.1"/>
    <property type="gene ID" value="TraesCS1B02G327700"/>
</dbReference>
<feature type="signal peptide" evidence="1">
    <location>
        <begin position="1"/>
        <end position="20"/>
    </location>
</feature>
<dbReference type="GeneID" id="123095009"/>
<dbReference type="Gramene" id="TraesPARA_EIv1.0_0188730.1">
    <property type="protein sequence ID" value="TraesPARA_EIv1.0_0188730.1.CDS"/>
    <property type="gene ID" value="TraesPARA_EIv1.0_0188730"/>
</dbReference>
<dbReference type="Gramene" id="TraesJUL1B03G00344310.1">
    <property type="protein sequence ID" value="TraesJUL1B03G00344310.1"/>
    <property type="gene ID" value="TraesJUL1B03G00344310"/>
</dbReference>
<dbReference type="Gramene" id="TraesCS1B03G0898100.1">
    <property type="protein sequence ID" value="TraesCS1B03G0898100.1.CDS"/>
    <property type="gene ID" value="TraesCS1B03G0898100"/>
</dbReference>
<accession>A0A3B5Z2C6</accession>
<dbReference type="Gramene" id="TraesWEE_scaffold_010489_01G000100.1">
    <property type="protein sequence ID" value="TraesWEE_scaffold_010489_01G000100.1"/>
    <property type="gene ID" value="TraesWEE_scaffold_010489_01G000100"/>
</dbReference>
<dbReference type="OMA" id="CHNINCP"/>
<sequence>MCLPQLLLLVFMVCSDQVSAISWLHNPYTWDIALSEKQPSSYSSPLLMKAGMKSKITHYATYTSNTFHESVLTGGMATFNIWILQNKKDQISASAIWVSNTEGDDDSTTNTAVAGLEVNPSRYGDSKTHFFMEWTADGYKSTGCINLECDGFVPVNYAPITPGDTIEATGGKTKVTIKIFKNKADGDWWLHFGYDNRNLTRVGYWPKSIFKSLADHANYIIWGGFTASYAGDASPAMGNGHWPGEKSAYVRDIKYVNTDGQGDWEPAPGPNGLRAYISHEKCYGLSPYRNDMFYYGGPGGCTK</sequence>
<evidence type="ECO:0000259" key="2">
    <source>
        <dbReference type="PROSITE" id="PS52045"/>
    </source>
</evidence>
<keyword evidence="1" id="KW-0732">Signal</keyword>
<dbReference type="InterPro" id="IPR053168">
    <property type="entry name" value="Glutamic_endopeptidase"/>
</dbReference>
<dbReference type="AlphaFoldDB" id="A0A3B5Z2C6"/>
<dbReference type="Gramene" id="TraesNOR1B03G00348080.1">
    <property type="protein sequence ID" value="TraesNOR1B03G00348080.1"/>
    <property type="gene ID" value="TraesNOR1B03G00348080"/>
</dbReference>
<dbReference type="InterPro" id="IPR004314">
    <property type="entry name" value="Neprosin"/>
</dbReference>
<dbReference type="Gramene" id="TraesRN1B0100912700.1">
    <property type="protein sequence ID" value="TraesRN1B0100912700.1"/>
    <property type="gene ID" value="TraesRN1B0100912700"/>
</dbReference>
<gene>
    <name evidence="3" type="primary">LOC123095009</name>
</gene>
<dbReference type="Gramene" id="TraesLDM1B03G00344460.1">
    <property type="protein sequence ID" value="TraesLDM1B03G00344460.1"/>
    <property type="gene ID" value="TraesLDM1B03G00344460"/>
</dbReference>
<dbReference type="Proteomes" id="UP000019116">
    <property type="component" value="Chromosome 1B"/>
</dbReference>
<evidence type="ECO:0000313" key="3">
    <source>
        <dbReference type="EnsemblPlants" id="TraesCS1B02G327700.1"/>
    </source>
</evidence>
<dbReference type="SMR" id="A0A3B5Z2C6"/>
<dbReference type="Gramene" id="TraesCAD_scaffold_009269_01G000100.1">
    <property type="protein sequence ID" value="TraesCAD_scaffold_009269_01G000100.1"/>
    <property type="gene ID" value="TraesCAD_scaffold_009269_01G000100"/>
</dbReference>
<dbReference type="Gene3D" id="3.90.1320.10">
    <property type="entry name" value="Outer-capsid protein sigma 3, large lobe"/>
    <property type="match status" value="1"/>
</dbReference>
<reference evidence="3" key="2">
    <citation type="submission" date="2018-10" db="UniProtKB">
        <authorList>
            <consortium name="EnsemblPlants"/>
        </authorList>
    </citation>
    <scope>IDENTIFICATION</scope>
</reference>
<protein>
    <recommendedName>
        <fullName evidence="2">Neprosin PEP catalytic domain-containing protein</fullName>
    </recommendedName>
</protein>
<feature type="chain" id="PRO_5043170266" description="Neprosin PEP catalytic domain-containing protein" evidence="1">
    <location>
        <begin position="21"/>
        <end position="303"/>
    </location>
</feature>
<dbReference type="STRING" id="4565.A0A3B5Z2C6"/>
<dbReference type="PROSITE" id="PS52045">
    <property type="entry name" value="NEPROSIN_PEP_CD"/>
    <property type="match status" value="1"/>
</dbReference>